<name>A0AAW3WMV8_SERFO</name>
<organism evidence="2 3">
    <name type="scientific">Serratia fonticola</name>
    <dbReference type="NCBI Taxonomy" id="47917"/>
    <lineage>
        <taxon>Bacteria</taxon>
        <taxon>Pseudomonadati</taxon>
        <taxon>Pseudomonadota</taxon>
        <taxon>Gammaproteobacteria</taxon>
        <taxon>Enterobacterales</taxon>
        <taxon>Yersiniaceae</taxon>
        <taxon>Serratia</taxon>
    </lineage>
</organism>
<dbReference type="EMBL" id="JACNYO010000006">
    <property type="protein sequence ID" value="MBC3212054.1"/>
    <property type="molecule type" value="Genomic_DNA"/>
</dbReference>
<protein>
    <submittedName>
        <fullName evidence="2">DUF2938 domain-containing protein</fullName>
    </submittedName>
</protein>
<feature type="transmembrane region" description="Helical" evidence="1">
    <location>
        <begin position="140"/>
        <end position="161"/>
    </location>
</feature>
<comment type="caution">
    <text evidence="2">The sequence shown here is derived from an EMBL/GenBank/DDBJ whole genome shotgun (WGS) entry which is preliminary data.</text>
</comment>
<evidence type="ECO:0000256" key="1">
    <source>
        <dbReference type="SAM" id="Phobius"/>
    </source>
</evidence>
<evidence type="ECO:0000313" key="3">
    <source>
        <dbReference type="Proteomes" id="UP000659084"/>
    </source>
</evidence>
<keyword evidence="1" id="KW-0472">Membrane</keyword>
<gene>
    <name evidence="2" type="ORF">H8J20_07870</name>
</gene>
<keyword evidence="1" id="KW-1133">Transmembrane helix</keyword>
<dbReference type="Pfam" id="PF11158">
    <property type="entry name" value="DUF2938"/>
    <property type="match status" value="1"/>
</dbReference>
<feature type="transmembrane region" description="Helical" evidence="1">
    <location>
        <begin position="99"/>
        <end position="120"/>
    </location>
</feature>
<dbReference type="Proteomes" id="UP000659084">
    <property type="component" value="Unassembled WGS sequence"/>
</dbReference>
<evidence type="ECO:0000313" key="2">
    <source>
        <dbReference type="EMBL" id="MBC3212054.1"/>
    </source>
</evidence>
<dbReference type="InterPro" id="IPR021329">
    <property type="entry name" value="DUF2938"/>
</dbReference>
<proteinExistence type="predicted"/>
<accession>A0AAW3WMV8</accession>
<sequence>MDILLRAVLIGIGATLVMDLWALLQRRFFNIPSLNYQFVGRWLGHMPNGKFFHHTIMQTTPVSGEKAMGWTAHYAIGVVFSLIFICIMGQDWLENPTFLTALIMGIISVIAPFFIMQPGFGFGLAASRTPQPNIARQRSLIAHGSYGIGIYLSAVLLQYYWPIS</sequence>
<dbReference type="AlphaFoldDB" id="A0AAW3WMV8"/>
<feature type="transmembrane region" description="Helical" evidence="1">
    <location>
        <begin position="74"/>
        <end position="93"/>
    </location>
</feature>
<keyword evidence="1" id="KW-0812">Transmembrane</keyword>
<feature type="transmembrane region" description="Helical" evidence="1">
    <location>
        <begin position="6"/>
        <end position="24"/>
    </location>
</feature>
<dbReference type="RefSeq" id="WP_115158373.1">
    <property type="nucleotide sequence ID" value="NZ_CP050171.1"/>
</dbReference>
<reference evidence="2" key="1">
    <citation type="submission" date="2020-08" db="EMBL/GenBank/DDBJ databases">
        <title>Food and environmental bacterial isolates.</title>
        <authorList>
            <person name="Richter L."/>
            <person name="Du Plessis E.M."/>
            <person name="Duvenage S."/>
            <person name="Allam M."/>
            <person name="Korsten L."/>
        </authorList>
    </citation>
    <scope>NUCLEOTIDE SEQUENCE</scope>
    <source>
        <strain evidence="2">UPMP2127</strain>
    </source>
</reference>